<sequence>MEDCMLIVIEMNIRYLRIDYKEHGGMEQKELEQNQVVGPNSSFRETKNNKRETLKYEAINYWANMTHIASLRQILDSWNVDIEILFKEYVDKVNMREFS</sequence>
<reference evidence="1 2" key="1">
    <citation type="submission" date="2019-03" db="EMBL/GenBank/DDBJ databases">
        <title>Single cell metagenomics reveals metabolic interactions within the superorganism composed of flagellate Streblomastix strix and complex community of Bacteroidetes bacteria on its surface.</title>
        <authorList>
            <person name="Treitli S.C."/>
            <person name="Kolisko M."/>
            <person name="Husnik F."/>
            <person name="Keeling P."/>
            <person name="Hampl V."/>
        </authorList>
    </citation>
    <scope>NUCLEOTIDE SEQUENCE [LARGE SCALE GENOMIC DNA]</scope>
    <source>
        <strain evidence="1">ST1C</strain>
    </source>
</reference>
<accession>A0A5J4TF84</accession>
<dbReference type="Proteomes" id="UP000324800">
    <property type="component" value="Unassembled WGS sequence"/>
</dbReference>
<dbReference type="AlphaFoldDB" id="A0A5J4TF84"/>
<comment type="caution">
    <text evidence="1">The sequence shown here is derived from an EMBL/GenBank/DDBJ whole genome shotgun (WGS) entry which is preliminary data.</text>
</comment>
<name>A0A5J4TF84_9EUKA</name>
<dbReference type="EMBL" id="SNRW01032417">
    <property type="protein sequence ID" value="KAA6356789.1"/>
    <property type="molecule type" value="Genomic_DNA"/>
</dbReference>
<proteinExistence type="predicted"/>
<evidence type="ECO:0000313" key="2">
    <source>
        <dbReference type="Proteomes" id="UP000324800"/>
    </source>
</evidence>
<protein>
    <submittedName>
        <fullName evidence="1">Uncharacterized protein</fullName>
    </submittedName>
</protein>
<evidence type="ECO:0000313" key="1">
    <source>
        <dbReference type="EMBL" id="KAA6356789.1"/>
    </source>
</evidence>
<organism evidence="1 2">
    <name type="scientific">Streblomastix strix</name>
    <dbReference type="NCBI Taxonomy" id="222440"/>
    <lineage>
        <taxon>Eukaryota</taxon>
        <taxon>Metamonada</taxon>
        <taxon>Preaxostyla</taxon>
        <taxon>Oxymonadida</taxon>
        <taxon>Streblomastigidae</taxon>
        <taxon>Streblomastix</taxon>
    </lineage>
</organism>
<gene>
    <name evidence="1" type="ORF">EZS28_047685</name>
</gene>